<evidence type="ECO:0000256" key="1">
    <source>
        <dbReference type="ARBA" id="ARBA00001947"/>
    </source>
</evidence>
<dbReference type="PANTHER" id="PTHR42978:SF2">
    <property type="entry name" value="102 KBASES UNSTABLE REGION: FROM 1 TO 119443"/>
    <property type="match status" value="1"/>
</dbReference>
<comment type="caution">
    <text evidence="7">The sequence shown here is derived from an EMBL/GenBank/DDBJ whole genome shotgun (WGS) entry which is preliminary data.</text>
</comment>
<evidence type="ECO:0000313" key="7">
    <source>
        <dbReference type="EMBL" id="KAJ9132442.1"/>
    </source>
</evidence>
<dbReference type="InterPro" id="IPR036866">
    <property type="entry name" value="RibonucZ/Hydroxyglut_hydro"/>
</dbReference>
<comment type="cofactor">
    <cofactor evidence="1">
        <name>Zn(2+)</name>
        <dbReference type="ChEBI" id="CHEBI:29105"/>
    </cofactor>
</comment>
<dbReference type="EMBL" id="JANBVO010000057">
    <property type="protein sequence ID" value="KAJ9132442.1"/>
    <property type="molecule type" value="Genomic_DNA"/>
</dbReference>
<sequence>MLPPSRQGQAFVAISPIVGGQITLPERFFVDPAGANVRRTVPSLSFLIRHPNGNGDPRFILFDLGLRSSISKYTEAQRNHISNREPYSIGPGVAHILRRGGYDPSKIEMVILSHVHYDHHGDPEHFQSAQFIVGPGTHNLLKNGLGTTASHQVFSPDLLPEQRTVELPSLGKDSRYKWVPLGSFSSIDLLEDGSIFVLNMPGHLPGHINLLCRVGPEQWVCLCGDSYHDHRLLTGERSIATWEGAHGECCCIHVDRGAAEVCLDQLRDLASSGNVELISAHDADWFERNRMRLFPSSL</sequence>
<evidence type="ECO:0000313" key="8">
    <source>
        <dbReference type="Proteomes" id="UP001174694"/>
    </source>
</evidence>
<dbReference type="InterPro" id="IPR051013">
    <property type="entry name" value="MBL_superfamily_lactonases"/>
</dbReference>
<dbReference type="GO" id="GO:0016787">
    <property type="term" value="F:hydrolase activity"/>
    <property type="evidence" value="ECO:0007669"/>
    <property type="project" value="UniProtKB-KW"/>
</dbReference>
<dbReference type="CDD" id="cd07730">
    <property type="entry name" value="metallo-hydrolase-like_MBL-fold"/>
    <property type="match status" value="1"/>
</dbReference>
<dbReference type="SMART" id="SM00849">
    <property type="entry name" value="Lactamase_B"/>
    <property type="match status" value="1"/>
</dbReference>
<dbReference type="GO" id="GO:0046872">
    <property type="term" value="F:metal ion binding"/>
    <property type="evidence" value="ECO:0007669"/>
    <property type="project" value="UniProtKB-KW"/>
</dbReference>
<comment type="similarity">
    <text evidence="2">Belongs to the metallo-beta-lactamase superfamily.</text>
</comment>
<evidence type="ECO:0000256" key="4">
    <source>
        <dbReference type="ARBA" id="ARBA00022801"/>
    </source>
</evidence>
<dbReference type="Gene3D" id="3.60.15.10">
    <property type="entry name" value="Ribonuclease Z/Hydroxyacylglutathione hydrolase-like"/>
    <property type="match status" value="1"/>
</dbReference>
<accession>A0AA38RB32</accession>
<dbReference type="PANTHER" id="PTHR42978">
    <property type="entry name" value="QUORUM-QUENCHING LACTONASE YTNP-RELATED-RELATED"/>
    <property type="match status" value="1"/>
</dbReference>
<protein>
    <submittedName>
        <fullName evidence="7">Metallo-hydrolase/oxidoreductase</fullName>
    </submittedName>
</protein>
<evidence type="ECO:0000256" key="2">
    <source>
        <dbReference type="ARBA" id="ARBA00007749"/>
    </source>
</evidence>
<evidence type="ECO:0000256" key="5">
    <source>
        <dbReference type="ARBA" id="ARBA00022833"/>
    </source>
</evidence>
<keyword evidence="3" id="KW-0479">Metal-binding</keyword>
<reference evidence="7" key="1">
    <citation type="submission" date="2022-07" db="EMBL/GenBank/DDBJ databases">
        <title>Fungi with potential for degradation of polypropylene.</title>
        <authorList>
            <person name="Gostincar C."/>
        </authorList>
    </citation>
    <scope>NUCLEOTIDE SEQUENCE</scope>
    <source>
        <strain evidence="7">EXF-13308</strain>
    </source>
</reference>
<name>A0AA38RB32_9PEZI</name>
<evidence type="ECO:0000256" key="3">
    <source>
        <dbReference type="ARBA" id="ARBA00022723"/>
    </source>
</evidence>
<keyword evidence="8" id="KW-1185">Reference proteome</keyword>
<dbReference type="AlphaFoldDB" id="A0AA38RB32"/>
<dbReference type="Pfam" id="PF00753">
    <property type="entry name" value="Lactamase_B"/>
    <property type="match status" value="1"/>
</dbReference>
<feature type="domain" description="Metallo-beta-lactamase" evidence="6">
    <location>
        <begin position="42"/>
        <end position="281"/>
    </location>
</feature>
<keyword evidence="4" id="KW-0378">Hydrolase</keyword>
<gene>
    <name evidence="7" type="ORF">NKR23_g11240</name>
</gene>
<keyword evidence="5" id="KW-0862">Zinc</keyword>
<dbReference type="InterPro" id="IPR001279">
    <property type="entry name" value="Metallo-B-lactamas"/>
</dbReference>
<proteinExistence type="inferred from homology"/>
<organism evidence="7 8">
    <name type="scientific">Pleurostoma richardsiae</name>
    <dbReference type="NCBI Taxonomy" id="41990"/>
    <lineage>
        <taxon>Eukaryota</taxon>
        <taxon>Fungi</taxon>
        <taxon>Dikarya</taxon>
        <taxon>Ascomycota</taxon>
        <taxon>Pezizomycotina</taxon>
        <taxon>Sordariomycetes</taxon>
        <taxon>Sordariomycetidae</taxon>
        <taxon>Calosphaeriales</taxon>
        <taxon>Pleurostomataceae</taxon>
        <taxon>Pleurostoma</taxon>
    </lineage>
</organism>
<dbReference type="Proteomes" id="UP001174694">
    <property type="component" value="Unassembled WGS sequence"/>
</dbReference>
<evidence type="ECO:0000259" key="6">
    <source>
        <dbReference type="SMART" id="SM00849"/>
    </source>
</evidence>
<dbReference type="SUPFAM" id="SSF56281">
    <property type="entry name" value="Metallo-hydrolase/oxidoreductase"/>
    <property type="match status" value="1"/>
</dbReference>